<evidence type="ECO:0000259" key="1">
    <source>
        <dbReference type="Pfam" id="PF13460"/>
    </source>
</evidence>
<dbReference type="Gene3D" id="3.40.50.720">
    <property type="entry name" value="NAD(P)-binding Rossmann-like Domain"/>
    <property type="match status" value="1"/>
</dbReference>
<organism evidence="2 4">
    <name type="scientific">Didymodactylos carnosus</name>
    <dbReference type="NCBI Taxonomy" id="1234261"/>
    <lineage>
        <taxon>Eukaryota</taxon>
        <taxon>Metazoa</taxon>
        <taxon>Spiralia</taxon>
        <taxon>Gnathifera</taxon>
        <taxon>Rotifera</taxon>
        <taxon>Eurotatoria</taxon>
        <taxon>Bdelloidea</taxon>
        <taxon>Philodinida</taxon>
        <taxon>Philodinidae</taxon>
        <taxon>Didymodactylos</taxon>
    </lineage>
</organism>
<comment type="caution">
    <text evidence="2">The sequence shown here is derived from an EMBL/GenBank/DDBJ whole genome shotgun (WGS) entry which is preliminary data.</text>
</comment>
<evidence type="ECO:0000313" key="2">
    <source>
        <dbReference type="EMBL" id="CAF1462947.1"/>
    </source>
</evidence>
<name>A0A815QJK7_9BILA</name>
<feature type="domain" description="NAD(P)-binding" evidence="1">
    <location>
        <begin position="16"/>
        <end position="202"/>
    </location>
</feature>
<dbReference type="Pfam" id="PF13460">
    <property type="entry name" value="NAD_binding_10"/>
    <property type="match status" value="1"/>
</dbReference>
<sequence>MNFLVFGSKNVKIFNNVIDAFLKDVHFLTVFVRSRDLINKDLIDNYGTKQLVIIEGDSTIAGDVLKAFDKSKNLYDAVISLIFNEDEDDDIDAKDNNCVGSIIETMKRASLNKRLFVFNQAKNMYQVEKESAQRMKIKHLTNLKMVDRKETVNECQILYDNLNRATSLQWTIVCCYGKINNKFNENKTFSVEKSTPTIDNETATTSVYFGRTWIHLAEKSKRNTYYNNWTFSPVIKYCC</sequence>
<dbReference type="GO" id="GO:0003824">
    <property type="term" value="F:catalytic activity"/>
    <property type="evidence" value="ECO:0007669"/>
    <property type="project" value="UniProtKB-ARBA"/>
</dbReference>
<evidence type="ECO:0000313" key="3">
    <source>
        <dbReference type="EMBL" id="CAF4332759.1"/>
    </source>
</evidence>
<reference evidence="2" key="1">
    <citation type="submission" date="2021-02" db="EMBL/GenBank/DDBJ databases">
        <authorList>
            <person name="Nowell W R."/>
        </authorList>
    </citation>
    <scope>NUCLEOTIDE SEQUENCE</scope>
</reference>
<protein>
    <recommendedName>
        <fullName evidence="1">NAD(P)-binding domain-containing protein</fullName>
    </recommendedName>
</protein>
<gene>
    <name evidence="2" type="ORF">GPM918_LOCUS35158</name>
    <name evidence="3" type="ORF">SRO942_LOCUS35871</name>
</gene>
<dbReference type="AlphaFoldDB" id="A0A815QJK7"/>
<dbReference type="EMBL" id="CAJOBC010085565">
    <property type="protein sequence ID" value="CAF4332759.1"/>
    <property type="molecule type" value="Genomic_DNA"/>
</dbReference>
<accession>A0A815QJK7</accession>
<dbReference type="EMBL" id="CAJNOQ010020108">
    <property type="protein sequence ID" value="CAF1462947.1"/>
    <property type="molecule type" value="Genomic_DNA"/>
</dbReference>
<proteinExistence type="predicted"/>
<evidence type="ECO:0000313" key="4">
    <source>
        <dbReference type="Proteomes" id="UP000663829"/>
    </source>
</evidence>
<dbReference type="InterPro" id="IPR016040">
    <property type="entry name" value="NAD(P)-bd_dom"/>
</dbReference>
<dbReference type="Proteomes" id="UP000681722">
    <property type="component" value="Unassembled WGS sequence"/>
</dbReference>
<dbReference type="Proteomes" id="UP000663829">
    <property type="component" value="Unassembled WGS sequence"/>
</dbReference>
<keyword evidence="4" id="KW-1185">Reference proteome</keyword>